<feature type="compositionally biased region" description="Low complexity" evidence="1">
    <location>
        <begin position="2263"/>
        <end position="2273"/>
    </location>
</feature>
<feature type="compositionally biased region" description="Pro residues" evidence="1">
    <location>
        <begin position="1522"/>
        <end position="1533"/>
    </location>
</feature>
<keyword evidence="2" id="KW-0732">Signal</keyword>
<feature type="compositionally biased region" description="Basic and acidic residues" evidence="1">
    <location>
        <begin position="580"/>
        <end position="591"/>
    </location>
</feature>
<feature type="compositionally biased region" description="Basic and acidic residues" evidence="1">
    <location>
        <begin position="1976"/>
        <end position="2014"/>
    </location>
</feature>
<feature type="compositionally biased region" description="Basic and acidic residues" evidence="1">
    <location>
        <begin position="2237"/>
        <end position="2248"/>
    </location>
</feature>
<accession>A0A5B7EGW6</accession>
<feature type="compositionally biased region" description="Basic and acidic residues" evidence="1">
    <location>
        <begin position="2154"/>
        <end position="2173"/>
    </location>
</feature>
<feature type="compositionally biased region" description="Basic and acidic residues" evidence="1">
    <location>
        <begin position="757"/>
        <end position="783"/>
    </location>
</feature>
<feature type="compositionally biased region" description="Polar residues" evidence="1">
    <location>
        <begin position="859"/>
        <end position="868"/>
    </location>
</feature>
<feature type="compositionally biased region" description="Polar residues" evidence="1">
    <location>
        <begin position="1169"/>
        <end position="1179"/>
    </location>
</feature>
<feature type="compositionally biased region" description="Basic and acidic residues" evidence="1">
    <location>
        <begin position="1768"/>
        <end position="1821"/>
    </location>
</feature>
<feature type="region of interest" description="Disordered" evidence="1">
    <location>
        <begin position="62"/>
        <end position="288"/>
    </location>
</feature>
<feature type="region of interest" description="Disordered" evidence="1">
    <location>
        <begin position="2263"/>
        <end position="2383"/>
    </location>
</feature>
<evidence type="ECO:0000256" key="2">
    <source>
        <dbReference type="SAM" id="SignalP"/>
    </source>
</evidence>
<feature type="compositionally biased region" description="Basic and acidic residues" evidence="1">
    <location>
        <begin position="525"/>
        <end position="559"/>
    </location>
</feature>
<feature type="compositionally biased region" description="Polar residues" evidence="1">
    <location>
        <begin position="242"/>
        <end position="257"/>
    </location>
</feature>
<feature type="compositionally biased region" description="Basic and acidic residues" evidence="1">
    <location>
        <begin position="1620"/>
        <end position="1640"/>
    </location>
</feature>
<feature type="compositionally biased region" description="Basic and acidic residues" evidence="1">
    <location>
        <begin position="1250"/>
        <end position="1268"/>
    </location>
</feature>
<feature type="region of interest" description="Disordered" evidence="1">
    <location>
        <begin position="357"/>
        <end position="436"/>
    </location>
</feature>
<feature type="compositionally biased region" description="Basic and acidic residues" evidence="1">
    <location>
        <begin position="416"/>
        <end position="432"/>
    </location>
</feature>
<reference evidence="3 4" key="1">
    <citation type="submission" date="2019-05" db="EMBL/GenBank/DDBJ databases">
        <title>Another draft genome of Portunus trituberculatus and its Hox gene families provides insights of decapod evolution.</title>
        <authorList>
            <person name="Jeong J.-H."/>
            <person name="Song I."/>
            <person name="Kim S."/>
            <person name="Choi T."/>
            <person name="Kim D."/>
            <person name="Ryu S."/>
            <person name="Kim W."/>
        </authorList>
    </citation>
    <scope>NUCLEOTIDE SEQUENCE [LARGE SCALE GENOMIC DNA]</scope>
    <source>
        <tissue evidence="3">Muscle</tissue>
    </source>
</reference>
<feature type="region of interest" description="Disordered" evidence="1">
    <location>
        <begin position="705"/>
        <end position="730"/>
    </location>
</feature>
<feature type="compositionally biased region" description="Basic and acidic residues" evidence="1">
    <location>
        <begin position="874"/>
        <end position="895"/>
    </location>
</feature>
<feature type="compositionally biased region" description="Polar residues" evidence="1">
    <location>
        <begin position="1467"/>
        <end position="1477"/>
    </location>
</feature>
<feature type="compositionally biased region" description="Basic and acidic residues" evidence="1">
    <location>
        <begin position="1863"/>
        <end position="1915"/>
    </location>
</feature>
<feature type="compositionally biased region" description="Acidic residues" evidence="1">
    <location>
        <begin position="1181"/>
        <end position="1191"/>
    </location>
</feature>
<feature type="compositionally biased region" description="Basic and acidic residues" evidence="1">
    <location>
        <begin position="2303"/>
        <end position="2329"/>
    </location>
</feature>
<proteinExistence type="predicted"/>
<evidence type="ECO:0000256" key="1">
    <source>
        <dbReference type="SAM" id="MobiDB-lite"/>
    </source>
</evidence>
<feature type="compositionally biased region" description="Basic and acidic residues" evidence="1">
    <location>
        <begin position="1276"/>
        <end position="1299"/>
    </location>
</feature>
<feature type="compositionally biased region" description="Acidic residues" evidence="1">
    <location>
        <begin position="272"/>
        <end position="286"/>
    </location>
</feature>
<feature type="compositionally biased region" description="Basic residues" evidence="1">
    <location>
        <begin position="62"/>
        <end position="74"/>
    </location>
</feature>
<feature type="compositionally biased region" description="Basic and acidic residues" evidence="1">
    <location>
        <begin position="1374"/>
        <end position="1388"/>
    </location>
</feature>
<feature type="compositionally biased region" description="Basic and acidic residues" evidence="1">
    <location>
        <begin position="381"/>
        <end position="405"/>
    </location>
</feature>
<feature type="compositionally biased region" description="Basic residues" evidence="1">
    <location>
        <begin position="1424"/>
        <end position="1438"/>
    </location>
</feature>
<evidence type="ECO:0000313" key="3">
    <source>
        <dbReference type="EMBL" id="MPC32416.1"/>
    </source>
</evidence>
<feature type="compositionally biased region" description="Acidic residues" evidence="1">
    <location>
        <begin position="1847"/>
        <end position="1862"/>
    </location>
</feature>
<feature type="region of interest" description="Disordered" evidence="1">
    <location>
        <begin position="453"/>
        <end position="682"/>
    </location>
</feature>
<feature type="region of interest" description="Disordered" evidence="1">
    <location>
        <begin position="1102"/>
        <end position="1135"/>
    </location>
</feature>
<feature type="compositionally biased region" description="Polar residues" evidence="1">
    <location>
        <begin position="797"/>
        <end position="810"/>
    </location>
</feature>
<keyword evidence="4" id="KW-1185">Reference proteome</keyword>
<feature type="compositionally biased region" description="Basic and acidic residues" evidence="1">
    <location>
        <begin position="1939"/>
        <end position="1959"/>
    </location>
</feature>
<organism evidence="3 4">
    <name type="scientific">Portunus trituberculatus</name>
    <name type="common">Swimming crab</name>
    <name type="synonym">Neptunus trituberculatus</name>
    <dbReference type="NCBI Taxonomy" id="210409"/>
    <lineage>
        <taxon>Eukaryota</taxon>
        <taxon>Metazoa</taxon>
        <taxon>Ecdysozoa</taxon>
        <taxon>Arthropoda</taxon>
        <taxon>Crustacea</taxon>
        <taxon>Multicrustacea</taxon>
        <taxon>Malacostraca</taxon>
        <taxon>Eumalacostraca</taxon>
        <taxon>Eucarida</taxon>
        <taxon>Decapoda</taxon>
        <taxon>Pleocyemata</taxon>
        <taxon>Brachyura</taxon>
        <taxon>Eubrachyura</taxon>
        <taxon>Portunoidea</taxon>
        <taxon>Portunidae</taxon>
        <taxon>Portuninae</taxon>
        <taxon>Portunus</taxon>
    </lineage>
</organism>
<feature type="region of interest" description="Disordered" evidence="1">
    <location>
        <begin position="1508"/>
        <end position="2050"/>
    </location>
</feature>
<feature type="compositionally biased region" description="Basic and acidic residues" evidence="1">
    <location>
        <begin position="1439"/>
        <end position="1461"/>
    </location>
</feature>
<dbReference type="Proteomes" id="UP000324222">
    <property type="component" value="Unassembled WGS sequence"/>
</dbReference>
<feature type="compositionally biased region" description="Polar residues" evidence="1">
    <location>
        <begin position="1727"/>
        <end position="1741"/>
    </location>
</feature>
<feature type="compositionally biased region" description="Basic residues" evidence="1">
    <location>
        <begin position="2174"/>
        <end position="2183"/>
    </location>
</feature>
<feature type="compositionally biased region" description="Basic and acidic residues" evidence="1">
    <location>
        <begin position="1397"/>
        <end position="1407"/>
    </location>
</feature>
<feature type="signal peptide" evidence="2">
    <location>
        <begin position="1"/>
        <end position="26"/>
    </location>
</feature>
<feature type="chain" id="PRO_5023066514" evidence="2">
    <location>
        <begin position="27"/>
        <end position="2541"/>
    </location>
</feature>
<sequence length="2541" mass="282350">MRFPNSRRHYLYFIWELIGWLRKALANQVDSSYHLALQDLTERGLVSSVVAVRMMSPHHMHTARLTHRANRRWSARSNNFPFVHSDPGHKKHRKQSQEVSKRSGGQEGNSEAGRRSHSTTPSMKRKGKEKKTIAIQTEAQEEVENPQGERGREEGGGQVPPSEKATKRQKKKKKAASPTEEPKKTHKETVHFSDQQEPPPKPPLTNPDGPTKPRSPRDTAKKQGQKSGDGQTRPATKGVLKSPSSTSKVSMAIQTDVETPLVLFDDPCFPPEELDTSTDWQGEESSVEWHTSASSLAWHTDGSSFAWQPNVSSSSRLADVTYPGFRTDFSPFPTDSREGSDDEECSHFDFFKWKSTGDRDATASAASGDASRGGRSHSSHKTSEASDNRKSASKKKESDSTKKETMQGNQKKSNPKLKDQGSDGLREAKEDNYDPEVLARRLRFRRQMAEEFLQTGATGEASTLPIGERSGQSGTTLSSTNTASTFPRNHEKTAKSSKTPGLSPESQSKKESKLQVESNRTWPKRSVDSERSDDIDLRALDAIRDTKLYDRSRATERNPVHKTSHLQINLVYPSSQAKGHAGEVEGSESRNRVQFFSTKQPEVVQDQQVRDVAARRVNITVTPPSQERKKPPQTEISDEYPRSDTDIKPSPPGKKGSSRGEGSKSVQRKKKSSQKDLTEVTSAAKLVKPQEVKEVEVEQPKVRPGILRKHNLNPTPCYTTDTSSTVTNTDSVGRRVRRVKKKTMAIQTEQCDSVIPEQREETHDIPRNARDEVTDDTRQRRELPASASPVAKGNDASRGNMSPAATPTTSLRRKKNVPQKSMCIQADYSLDNPDGEPAASVQHSREGHKLTWSKGVASDPSTLPQNDLNPKMASLEKRRAREKKTEEDGSNKHDVGAASTHSNTSSLRRVRKVRKATATTQTDDSPLDKPDSPRPSDAMDTVSVCTASLRRIRKVEKRTVSQQTDEVIPVNYQIFSPSVPRIHVPEAEGLRPPASLSASRPSGSLIYVNIPGALLEMESGNDADVSDAESETKNKSVCPMVAYGKGFARRTGDEDEYESYPEVQVDAWAAAAAYMPSEPPVVESRCVLNISRLNISYDEDAASNRVEGNENEDYIGAPDGESDHESGQTGVTGSGSDIIVLVNPYDQYSANESDDQDSGSGIRVRDVSCMTSNPPTSCSEGEVDPDEETEESDAVFDLYQVHCRLKEDDSESDDFVYDPVFYFCGVGHEKRDEQHGREDNVGKSAEVSSDDTRKKENMGRKSDVEKNAMRVPNVDAKLKSSENESDTKIRENKTVKGDEISESDEDVIMRGIGAFYVTHHQSSSDGPENIRAVEEARSQRKEQQGEKDVKEKDKSVEKTEEEEDDPAVNVMKNEAGRTFRENRNERSVDTANIKVEASGRNKGKEPADVEEEVDTWVTGEDKDKRKRISRIVKGKRHNRGEESETSDGGRGEESSDSKEYPCRCQKTKINNPANVSEQATLAGDRVKVEFKHSTNVSNNTLLPLVLTSSEDITSHTSSSPSIPSPSPPPPVPSNPSHGNQRRREDQDRITAALGRKHSARRKGRENQTKRRGFVGCDVIISPESYAGDSPIRQVLDDSQGRSVVGEVSGREDEQEPSILDDQRDMREHQAGERDPSEVRGESTGVSEECTVLVKVDSDVRDDTGDVGGKATDVEVTALTEDRKEEEANLESATGIEDEKCVGNEATDVGKKETGMDDVTSVGHETIKTGNTTGSEQEQAGTEQGELGEQDATPVETDVTGVAGTTDQMDTKENGRRSKDTHVEKDERSRSAQNENEEKRRKEEEHPGQEKQKDREVTDESNHNASEIDTARGIQGVTSEASGTLLLEDNEGMEDSKDDQEEELREKKDEETSGKRNEHAMEEGKGEKEEYEVPKDDGMSSTKDIDKREEEKRRTMEEEESNVTDNKKVEKEVMDDDESLERRSSVLKDEMTMERKQKEETPEEEGVAEEKVAEEEMDKKREQSNEGENEKVVEKEEKVVLDGKYGGMDEKDIENKYTTGNSNEEKEEGKRERDDTKEDDIEEDDGDLAEDEMKVIAEDFEEDYWDFMEKKATLASFDLGPTFSEDDDVVVITYRKPGEGKDKKATDESTKHIKAERAEDEVTQEGTEAFKHGETPSSLDTVDSKLTDCGQNSKRNVERDAPKTIEGRQEEKERWKRPRKPRSRKPQEGKAVERVASVERRQGKEERRPDLDDERGAVPREARRRRRRPRARKHSKKRGEGKQTLKEAEESQIEIRNVGEIQNQNAANQIQKAIPGKGKIDKKQTNVTENTQDEGRLQSQSVAAERHTKTQEKTPRIPKTEKQLRTRLWVDEVDEDGEWGAKQGAVGGGESVTETSVSGTATEDDASYYEEDESEEVGEGGGEQDALEEYIMLREGDCLEEMLATDLIFSDVFQGYADADVMTDGSLGADEECEARLGRDNLLLDVTPSAGTDTSVERPDAASRGVGHDLLSVGSDHVADRVAQASEREGGEEASQDDSSQAGEAGGHLKGEVRCCTADSSTWSFSEDESSQSPEFIQGSSH</sequence>
<feature type="compositionally biased region" description="Basic and acidic residues" evidence="1">
    <location>
        <begin position="2095"/>
        <end position="2116"/>
    </location>
</feature>
<feature type="compositionally biased region" description="Polar residues" evidence="1">
    <location>
        <begin position="225"/>
        <end position="234"/>
    </location>
</feature>
<feature type="compositionally biased region" description="Low complexity" evidence="1">
    <location>
        <begin position="719"/>
        <end position="730"/>
    </location>
</feature>
<evidence type="ECO:0000313" key="4">
    <source>
        <dbReference type="Proteomes" id="UP000324222"/>
    </source>
</evidence>
<feature type="compositionally biased region" description="Basic and acidic residues" evidence="1">
    <location>
        <begin position="1231"/>
        <end position="1241"/>
    </location>
</feature>
<dbReference type="OrthoDB" id="2157866at2759"/>
<feature type="compositionally biased region" description="Basic and acidic residues" evidence="1">
    <location>
        <begin position="1696"/>
        <end position="1714"/>
    </location>
</feature>
<comment type="caution">
    <text evidence="3">The sequence shown here is derived from an EMBL/GenBank/DDBJ whole genome shotgun (WGS) entry which is preliminary data.</text>
</comment>
<feature type="region of interest" description="Disordered" evidence="1">
    <location>
        <begin position="2444"/>
        <end position="2541"/>
    </location>
</feature>
<feature type="region of interest" description="Disordered" evidence="1">
    <location>
        <begin position="2095"/>
        <end position="2250"/>
    </location>
</feature>
<feature type="region of interest" description="Disordered" evidence="1">
    <location>
        <begin position="1231"/>
        <end position="1302"/>
    </location>
</feature>
<feature type="compositionally biased region" description="Basic residues" evidence="1">
    <location>
        <begin position="1554"/>
        <end position="1563"/>
    </location>
</feature>
<feature type="region of interest" description="Disordered" evidence="1">
    <location>
        <begin position="1319"/>
        <end position="1477"/>
    </location>
</feature>
<feature type="compositionally biased region" description="Polar residues" evidence="1">
    <location>
        <begin position="496"/>
        <end position="506"/>
    </location>
</feature>
<feature type="compositionally biased region" description="Polar residues" evidence="1">
    <location>
        <begin position="2351"/>
        <end position="2360"/>
    </location>
</feature>
<feature type="compositionally biased region" description="Basic and acidic residues" evidence="1">
    <location>
        <begin position="180"/>
        <end position="191"/>
    </location>
</feature>
<feature type="compositionally biased region" description="Polar residues" evidence="1">
    <location>
        <begin position="470"/>
        <end position="487"/>
    </location>
</feature>
<feature type="region of interest" description="Disordered" evidence="1">
    <location>
        <begin position="1149"/>
        <end position="1191"/>
    </location>
</feature>
<gene>
    <name evidence="3" type="ORF">E2C01_025727</name>
</gene>
<feature type="compositionally biased region" description="Acidic residues" evidence="1">
    <location>
        <begin position="2036"/>
        <end position="2049"/>
    </location>
</feature>
<feature type="compositionally biased region" description="Acidic residues" evidence="1">
    <location>
        <begin position="1960"/>
        <end position="1975"/>
    </location>
</feature>
<feature type="region of interest" description="Disordered" evidence="1">
    <location>
        <begin position="322"/>
        <end position="343"/>
    </location>
</feature>
<feature type="compositionally biased region" description="Basic and acidic residues" evidence="1">
    <location>
        <begin position="1331"/>
        <end position="1358"/>
    </location>
</feature>
<feature type="region of interest" description="Disordered" evidence="1">
    <location>
        <begin position="747"/>
        <end position="942"/>
    </location>
</feature>
<dbReference type="EMBL" id="VSRR010002622">
    <property type="protein sequence ID" value="MPC32416.1"/>
    <property type="molecule type" value="Genomic_DNA"/>
</dbReference>
<feature type="compositionally biased region" description="Basic and acidic residues" evidence="1">
    <location>
        <begin position="2184"/>
        <end position="2220"/>
    </location>
</feature>
<feature type="compositionally biased region" description="Acidic residues" evidence="1">
    <location>
        <begin position="2361"/>
        <end position="2377"/>
    </location>
</feature>
<protein>
    <submittedName>
        <fullName evidence="3">Uncharacterized protein</fullName>
    </submittedName>
</protein>
<name>A0A5B7EGW6_PORTR</name>
<feature type="compositionally biased region" description="Low complexity" evidence="1">
    <location>
        <begin position="2519"/>
        <end position="2534"/>
    </location>
</feature>
<feature type="compositionally biased region" description="Basic residues" evidence="1">
    <location>
        <begin position="2221"/>
        <end position="2236"/>
    </location>
</feature>
<feature type="compositionally biased region" description="Basic and acidic residues" evidence="1">
    <location>
        <begin position="2022"/>
        <end position="2035"/>
    </location>
</feature>